<name>A0AC61PL87_9FIRM</name>
<comment type="caution">
    <text evidence="1">The sequence shown here is derived from an EMBL/GenBank/DDBJ whole genome shotgun (WGS) entry which is preliminary data.</text>
</comment>
<organism evidence="1 2">
    <name type="scientific">Aristaeella lactis</name>
    <dbReference type="NCBI Taxonomy" id="3046383"/>
    <lineage>
        <taxon>Bacteria</taxon>
        <taxon>Bacillati</taxon>
        <taxon>Bacillota</taxon>
        <taxon>Clostridia</taxon>
        <taxon>Eubacteriales</taxon>
        <taxon>Aristaeellaceae</taxon>
        <taxon>Aristaeella</taxon>
    </lineage>
</organism>
<sequence length="502" mass="55932">MDAILTFLQNSWHWILIALAVLIIILKFFPRYRIAPPDTALIISGLFRRSYKVRNPDGTTSVKKFGYRIIRGGATFYVPAIERIDQLDMCLNQVDIRTAQPVPTKEYISVLVDAVANIKIGSDDLSIATAAEQLLHYNGEQIKALAKDVLEGNMREIIGQMTIAELVQNRDKFAQESIKAAMADMANMGLEIINLTIQNFSDKDGNVIDTMAARNVAEKEQDKRIAEAAAEKESKFAEMQAEAEIARQNRDLEVQKAAFKQETEEARAKAEMAYKIEQERINKTFATEHAAAEMTRLEKETELKRQAVEIEREKLNVEIREKAKAEKDRAIAEAEAEKYRKQAEADAALYAAQKEAEAIRMKGEAEAEAMRRKAEAMKLYGQAAMMQMVTEKLPDIARAVSEPLSKTEKIILFGEGGATSMARDTAGTMLQTFEAVKEAVGLDIPKAIRDVTTGGLIGKAAQEEEKETVKDEAVKAEPETEETAPEPNEVPAEDTTEEPKED</sequence>
<dbReference type="Proteomes" id="UP000192328">
    <property type="component" value="Unassembled WGS sequence"/>
</dbReference>
<keyword evidence="2" id="KW-1185">Reference proteome</keyword>
<accession>A0AC61PL87</accession>
<reference evidence="1" key="1">
    <citation type="submission" date="2017-04" db="EMBL/GenBank/DDBJ databases">
        <authorList>
            <person name="Varghese N."/>
            <person name="Submissions S."/>
        </authorList>
    </citation>
    <scope>NUCLEOTIDE SEQUENCE</scope>
    <source>
        <strain evidence="1">WTE2008</strain>
    </source>
</reference>
<gene>
    <name evidence="1" type="ORF">SAMN06297397_1606</name>
</gene>
<protein>
    <submittedName>
        <fullName evidence="1">Flotillin</fullName>
    </submittedName>
</protein>
<dbReference type="EMBL" id="FWXZ01000002">
    <property type="protein sequence ID" value="SMC59175.1"/>
    <property type="molecule type" value="Genomic_DNA"/>
</dbReference>
<evidence type="ECO:0000313" key="2">
    <source>
        <dbReference type="Proteomes" id="UP000192328"/>
    </source>
</evidence>
<evidence type="ECO:0000313" key="1">
    <source>
        <dbReference type="EMBL" id="SMC59175.1"/>
    </source>
</evidence>
<proteinExistence type="predicted"/>